<keyword evidence="6" id="KW-1185">Reference proteome</keyword>
<keyword evidence="3" id="KW-0143">Chaperone</keyword>
<sequence>MIKFVGVVAALILALDAIPTAQAQVSLEVSKITCDQFAGYRITNPQNIAIWLNGYYHGKRGSTVVDTQKLLADAQTMERYCAAHPQALVMNAVETLFGANK</sequence>
<gene>
    <name evidence="5" type="ORF">CQ12_25825</name>
</gene>
<proteinExistence type="predicted"/>
<dbReference type="Gene3D" id="1.10.890.10">
    <property type="entry name" value="HNS-dependent expression A"/>
    <property type="match status" value="1"/>
</dbReference>
<evidence type="ECO:0008006" key="7">
    <source>
        <dbReference type="Google" id="ProtNLM"/>
    </source>
</evidence>
<evidence type="ECO:0000313" key="5">
    <source>
        <dbReference type="EMBL" id="KRQ94209.1"/>
    </source>
</evidence>
<dbReference type="InterPro" id="IPR038303">
    <property type="entry name" value="HdeA/HdeB_sf"/>
</dbReference>
<accession>A0A0R3KF08</accession>
<evidence type="ECO:0000313" key="6">
    <source>
        <dbReference type="Proteomes" id="UP000050863"/>
    </source>
</evidence>
<evidence type="ECO:0000256" key="1">
    <source>
        <dbReference type="ARBA" id="ARBA00022729"/>
    </source>
</evidence>
<dbReference type="InterPro" id="IPR010486">
    <property type="entry name" value="HNS-dep_expression_A/B"/>
</dbReference>
<dbReference type="RefSeq" id="WP_057840528.1">
    <property type="nucleotide sequence ID" value="NZ_LLXZ01000219.1"/>
</dbReference>
<dbReference type="AlphaFoldDB" id="A0A0R3KF08"/>
<reference evidence="5 6" key="1">
    <citation type="submission" date="2014-03" db="EMBL/GenBank/DDBJ databases">
        <title>Bradyrhizobium valentinum sp. nov., isolated from effective nodules of Lupinus mariae-josephae, a lupine endemic of basic-lime soils in Eastern Spain.</title>
        <authorList>
            <person name="Duran D."/>
            <person name="Rey L."/>
            <person name="Navarro A."/>
            <person name="Busquets A."/>
            <person name="Imperial J."/>
            <person name="Ruiz-Argueso T."/>
        </authorList>
    </citation>
    <scope>NUCLEOTIDE SEQUENCE [LARGE SCALE GENOMIC DNA]</scope>
    <source>
        <strain evidence="5 6">PAC68</strain>
    </source>
</reference>
<keyword evidence="2" id="KW-0574">Periplasm</keyword>
<name>A0A0R3KF08_9BRAD</name>
<dbReference type="Pfam" id="PF06411">
    <property type="entry name" value="HdeA"/>
    <property type="match status" value="1"/>
</dbReference>
<evidence type="ECO:0000256" key="4">
    <source>
        <dbReference type="SAM" id="SignalP"/>
    </source>
</evidence>
<evidence type="ECO:0000256" key="2">
    <source>
        <dbReference type="ARBA" id="ARBA00022764"/>
    </source>
</evidence>
<dbReference type="Proteomes" id="UP000050863">
    <property type="component" value="Unassembled WGS sequence"/>
</dbReference>
<keyword evidence="1 4" id="KW-0732">Signal</keyword>
<protein>
    <recommendedName>
        <fullName evidence="7">HdeA/HdeB family protein</fullName>
    </recommendedName>
</protein>
<organism evidence="5 6">
    <name type="scientific">Bradyrhizobium jicamae</name>
    <dbReference type="NCBI Taxonomy" id="280332"/>
    <lineage>
        <taxon>Bacteria</taxon>
        <taxon>Pseudomonadati</taxon>
        <taxon>Pseudomonadota</taxon>
        <taxon>Alphaproteobacteria</taxon>
        <taxon>Hyphomicrobiales</taxon>
        <taxon>Nitrobacteraceae</taxon>
        <taxon>Bradyrhizobium</taxon>
    </lineage>
</organism>
<dbReference type="OrthoDB" id="8254155at2"/>
<feature type="signal peptide" evidence="4">
    <location>
        <begin position="1"/>
        <end position="23"/>
    </location>
</feature>
<feature type="chain" id="PRO_5006442058" description="HdeA/HdeB family protein" evidence="4">
    <location>
        <begin position="24"/>
        <end position="101"/>
    </location>
</feature>
<evidence type="ECO:0000256" key="3">
    <source>
        <dbReference type="ARBA" id="ARBA00023186"/>
    </source>
</evidence>
<dbReference type="EMBL" id="LLXZ01000219">
    <property type="protein sequence ID" value="KRQ94209.1"/>
    <property type="molecule type" value="Genomic_DNA"/>
</dbReference>
<comment type="caution">
    <text evidence="5">The sequence shown here is derived from an EMBL/GenBank/DDBJ whole genome shotgun (WGS) entry which is preliminary data.</text>
</comment>